<name>A0ABD2MF19_9BILA</name>
<gene>
    <name evidence="1" type="ORF">niasHT_000058</name>
</gene>
<protein>
    <submittedName>
        <fullName evidence="1">Uncharacterized protein</fullName>
    </submittedName>
</protein>
<dbReference type="AlphaFoldDB" id="A0ABD2MF19"/>
<organism evidence="1 2">
    <name type="scientific">Heterodera trifolii</name>
    <dbReference type="NCBI Taxonomy" id="157864"/>
    <lineage>
        <taxon>Eukaryota</taxon>
        <taxon>Metazoa</taxon>
        <taxon>Ecdysozoa</taxon>
        <taxon>Nematoda</taxon>
        <taxon>Chromadorea</taxon>
        <taxon>Rhabditida</taxon>
        <taxon>Tylenchina</taxon>
        <taxon>Tylenchomorpha</taxon>
        <taxon>Tylenchoidea</taxon>
        <taxon>Heteroderidae</taxon>
        <taxon>Heteroderinae</taxon>
        <taxon>Heterodera</taxon>
    </lineage>
</organism>
<evidence type="ECO:0000313" key="2">
    <source>
        <dbReference type="Proteomes" id="UP001620626"/>
    </source>
</evidence>
<evidence type="ECO:0000313" key="1">
    <source>
        <dbReference type="EMBL" id="KAL3125305.1"/>
    </source>
</evidence>
<comment type="caution">
    <text evidence="1">The sequence shown here is derived from an EMBL/GenBank/DDBJ whole genome shotgun (WGS) entry which is preliminary data.</text>
</comment>
<keyword evidence="2" id="KW-1185">Reference proteome</keyword>
<proteinExistence type="predicted"/>
<dbReference type="Proteomes" id="UP001620626">
    <property type="component" value="Unassembled WGS sequence"/>
</dbReference>
<reference evidence="1 2" key="1">
    <citation type="submission" date="2024-10" db="EMBL/GenBank/DDBJ databases">
        <authorList>
            <person name="Kim D."/>
        </authorList>
    </citation>
    <scope>NUCLEOTIDE SEQUENCE [LARGE SCALE GENOMIC DNA]</scope>
    <source>
        <strain evidence="1">BH-2024</strain>
    </source>
</reference>
<dbReference type="EMBL" id="JBICBT010000039">
    <property type="protein sequence ID" value="KAL3125305.1"/>
    <property type="molecule type" value="Genomic_DNA"/>
</dbReference>
<sequence length="133" mass="14575">MVDRPPLSPPPAPKSIPHKTPPICAHCQLFSQHQQQQQQHPFIASAAFGIAAAFVCQSYHFTSREDGQSKGCRKKEPCPAISPKDWLISRSISTAQNNKCPSVRPSPVKENEGTFGGGKWAGEKCKREMTSTC</sequence>
<accession>A0ABD2MF19</accession>